<evidence type="ECO:0000313" key="2">
    <source>
        <dbReference type="Proteomes" id="UP000290106"/>
    </source>
</evidence>
<gene>
    <name evidence="1" type="ORF">ETP43_09300</name>
</gene>
<dbReference type="Gene3D" id="2.40.260.10">
    <property type="entry name" value="Sortase"/>
    <property type="match status" value="2"/>
</dbReference>
<dbReference type="AlphaFoldDB" id="A0A4Q1RIA9"/>
<comment type="caution">
    <text evidence="1">The sequence shown here is derived from an EMBL/GenBank/DDBJ whole genome shotgun (WGS) entry which is preliminary data.</text>
</comment>
<evidence type="ECO:0000313" key="1">
    <source>
        <dbReference type="EMBL" id="RXS75392.1"/>
    </source>
</evidence>
<dbReference type="InterPro" id="IPR009835">
    <property type="entry name" value="SrtB"/>
</dbReference>
<reference evidence="1 2" key="1">
    <citation type="submission" date="2019-01" db="EMBL/GenBank/DDBJ databases">
        <title>Blautia sp. nov. KGMB01111 isolated human feces.</title>
        <authorList>
            <person name="Park J.-E."/>
            <person name="Kim J.-S."/>
            <person name="Park S.-H."/>
        </authorList>
    </citation>
    <scope>NUCLEOTIDE SEQUENCE [LARGE SCALE GENOMIC DNA]</scope>
    <source>
        <strain evidence="1 2">KGMB01111</strain>
    </source>
</reference>
<accession>A0A4Q1RIA9</accession>
<protein>
    <submittedName>
        <fullName evidence="1">Class B sortase</fullName>
    </submittedName>
</protein>
<dbReference type="RefSeq" id="WP_129257861.1">
    <property type="nucleotide sequence ID" value="NZ_SDKC01000001.1"/>
</dbReference>
<dbReference type="InterPro" id="IPR023365">
    <property type="entry name" value="Sortase_dom-sf"/>
</dbReference>
<dbReference type="EMBL" id="SDKC01000001">
    <property type="protein sequence ID" value="RXS75392.1"/>
    <property type="molecule type" value="Genomic_DNA"/>
</dbReference>
<dbReference type="SUPFAM" id="SSF63817">
    <property type="entry name" value="Sortase"/>
    <property type="match status" value="1"/>
</dbReference>
<dbReference type="Proteomes" id="UP000290106">
    <property type="component" value="Unassembled WGS sequence"/>
</dbReference>
<name>A0A4Q1RIA9_9FIRM</name>
<keyword evidence="2" id="KW-1185">Reference proteome</keyword>
<sequence>MEFEKLRKENADIVAWIRFDDPDEMGIDDPVLYSGDNETYLRKNLHGKIHIAASIFLEGLNQPDFSDYYNILIGYQPGEEYQKLIDHMVNNSSIQTGITPQSSDKILTLSTCTGQGYEKRFAIHAVCVDTQSADVK</sequence>
<organism evidence="1 2">
    <name type="scientific">Blautia faecicola</name>
    <dbReference type="NCBI Taxonomy" id="2509240"/>
    <lineage>
        <taxon>Bacteria</taxon>
        <taxon>Bacillati</taxon>
        <taxon>Bacillota</taxon>
        <taxon>Clostridia</taxon>
        <taxon>Lachnospirales</taxon>
        <taxon>Lachnospiraceae</taxon>
        <taxon>Blautia</taxon>
    </lineage>
</organism>
<proteinExistence type="predicted"/>
<dbReference type="OrthoDB" id="9806013at2"/>
<dbReference type="CDD" id="cd05826">
    <property type="entry name" value="Sortase_B"/>
    <property type="match status" value="1"/>
</dbReference>